<keyword evidence="2 5" id="KW-0812">Transmembrane</keyword>
<feature type="transmembrane region" description="Helical" evidence="5">
    <location>
        <begin position="180"/>
        <end position="200"/>
    </location>
</feature>
<dbReference type="AlphaFoldDB" id="A0A1I5U3S3"/>
<keyword evidence="4 5" id="KW-0472">Membrane</keyword>
<dbReference type="PANTHER" id="PTHR37422:SF13">
    <property type="entry name" value="LIPOPOLYSACCHARIDE BIOSYNTHESIS PROTEIN PA4999-RELATED"/>
    <property type="match status" value="1"/>
</dbReference>
<dbReference type="Pfam" id="PF04932">
    <property type="entry name" value="Wzy_C"/>
    <property type="match status" value="1"/>
</dbReference>
<keyword evidence="7" id="KW-0436">Ligase</keyword>
<feature type="transmembrane region" description="Helical" evidence="5">
    <location>
        <begin position="236"/>
        <end position="253"/>
    </location>
</feature>
<organism evidence="7 8">
    <name type="scientific">Hydrogenimonas thermophila</name>
    <dbReference type="NCBI Taxonomy" id="223786"/>
    <lineage>
        <taxon>Bacteria</taxon>
        <taxon>Pseudomonadati</taxon>
        <taxon>Campylobacterota</taxon>
        <taxon>Epsilonproteobacteria</taxon>
        <taxon>Campylobacterales</taxon>
        <taxon>Hydrogenimonadaceae</taxon>
        <taxon>Hydrogenimonas</taxon>
    </lineage>
</organism>
<feature type="transmembrane region" description="Helical" evidence="5">
    <location>
        <begin position="85"/>
        <end position="102"/>
    </location>
</feature>
<dbReference type="EMBL" id="FOXB01000054">
    <property type="protein sequence ID" value="SFP89899.1"/>
    <property type="molecule type" value="Genomic_DNA"/>
</dbReference>
<evidence type="ECO:0000256" key="3">
    <source>
        <dbReference type="ARBA" id="ARBA00022989"/>
    </source>
</evidence>
<name>A0A1I5U3S3_9BACT</name>
<evidence type="ECO:0000256" key="1">
    <source>
        <dbReference type="ARBA" id="ARBA00004141"/>
    </source>
</evidence>
<keyword evidence="8" id="KW-1185">Reference proteome</keyword>
<gene>
    <name evidence="7" type="ORF">SAMN05216234_1546</name>
</gene>
<keyword evidence="3 5" id="KW-1133">Transmembrane helix</keyword>
<feature type="transmembrane region" description="Helical" evidence="5">
    <location>
        <begin position="399"/>
        <end position="416"/>
    </location>
</feature>
<reference evidence="7 8" key="1">
    <citation type="submission" date="2016-10" db="EMBL/GenBank/DDBJ databases">
        <authorList>
            <person name="de Groot N.N."/>
        </authorList>
    </citation>
    <scope>NUCLEOTIDE SEQUENCE [LARGE SCALE GENOMIC DNA]</scope>
    <source>
        <strain evidence="7 8">EP1-55-1</strain>
    </source>
</reference>
<dbReference type="InterPro" id="IPR051533">
    <property type="entry name" value="WaaL-like"/>
</dbReference>
<dbReference type="GO" id="GO:0016020">
    <property type="term" value="C:membrane"/>
    <property type="evidence" value="ECO:0007669"/>
    <property type="project" value="UniProtKB-SubCell"/>
</dbReference>
<feature type="domain" description="O-antigen ligase-related" evidence="6">
    <location>
        <begin position="192"/>
        <end position="350"/>
    </location>
</feature>
<feature type="transmembrane region" description="Helical" evidence="5">
    <location>
        <begin position="12"/>
        <end position="41"/>
    </location>
</feature>
<dbReference type="GO" id="GO:0016874">
    <property type="term" value="F:ligase activity"/>
    <property type="evidence" value="ECO:0007669"/>
    <property type="project" value="UniProtKB-KW"/>
</dbReference>
<feature type="transmembrane region" description="Helical" evidence="5">
    <location>
        <begin position="337"/>
        <end position="361"/>
    </location>
</feature>
<dbReference type="STRING" id="223786.SAMN05216234_1546"/>
<feature type="transmembrane region" description="Helical" evidence="5">
    <location>
        <begin position="109"/>
        <end position="126"/>
    </location>
</feature>
<evidence type="ECO:0000256" key="4">
    <source>
        <dbReference type="ARBA" id="ARBA00023136"/>
    </source>
</evidence>
<feature type="transmembrane region" description="Helical" evidence="5">
    <location>
        <begin position="368"/>
        <end position="387"/>
    </location>
</feature>
<accession>A0A1I5U3S3</accession>
<dbReference type="OrthoDB" id="8576060at2"/>
<feature type="transmembrane region" description="Helical" evidence="5">
    <location>
        <begin position="150"/>
        <end position="171"/>
    </location>
</feature>
<dbReference type="Proteomes" id="UP000199227">
    <property type="component" value="Unassembled WGS sequence"/>
</dbReference>
<proteinExistence type="predicted"/>
<dbReference type="PANTHER" id="PTHR37422">
    <property type="entry name" value="TEICHURONIC ACID BIOSYNTHESIS PROTEIN TUAE"/>
    <property type="match status" value="1"/>
</dbReference>
<evidence type="ECO:0000256" key="5">
    <source>
        <dbReference type="SAM" id="Phobius"/>
    </source>
</evidence>
<evidence type="ECO:0000259" key="6">
    <source>
        <dbReference type="Pfam" id="PF04932"/>
    </source>
</evidence>
<evidence type="ECO:0000313" key="7">
    <source>
        <dbReference type="EMBL" id="SFP89899.1"/>
    </source>
</evidence>
<evidence type="ECO:0000256" key="2">
    <source>
        <dbReference type="ARBA" id="ARBA00022692"/>
    </source>
</evidence>
<sequence>MILASKFMLFGFYLFSFSYVLSKAFANISLAIFFIGYIWTLKIQWQHFLKDPLFKLSIIWFIYLLFEIAWGTYLYPNTFLLQAKNFFVLFSFSLIPGVAYILKGNQQRVVLSLILFLTGFLIRLFYDANILSPGPFLDYREYIFSTDKNFAAIIIDTTMVGVLLFSTYFIIDFIQKKNTVAIYNILISLVVLIPTILAWSSLNSRAAWISLAISSLFIVIILMFQTKQQGFTKKYAIVFFIFFISVISLALLVRGDMIISKLTSESKTWQAILSMDLENIPKTSIGLRIHMWHYAIQLWLQHPLLGHGLNITHLTSNIPAEMGFKGFANLHNAYLEILARTGLIGLIFYISALFITLKAVFKAYTQHYIPLFLFIFFIEILLIFLFNNVSVGFIFFQHGWQYIVLFGGIAYSYRYAQMKPEGE</sequence>
<feature type="transmembrane region" description="Helical" evidence="5">
    <location>
        <begin position="206"/>
        <end position="224"/>
    </location>
</feature>
<evidence type="ECO:0000313" key="8">
    <source>
        <dbReference type="Proteomes" id="UP000199227"/>
    </source>
</evidence>
<dbReference type="InterPro" id="IPR007016">
    <property type="entry name" value="O-antigen_ligase-rel_domated"/>
</dbReference>
<comment type="subcellular location">
    <subcellularLocation>
        <location evidence="1">Membrane</location>
        <topology evidence="1">Multi-pass membrane protein</topology>
    </subcellularLocation>
</comment>
<protein>
    <submittedName>
        <fullName evidence="7">O-Antigen ligase</fullName>
    </submittedName>
</protein>
<feature type="transmembrane region" description="Helical" evidence="5">
    <location>
        <begin position="53"/>
        <end position="73"/>
    </location>
</feature>